<comment type="caution">
    <text evidence="4">The sequence shown here is derived from an EMBL/GenBank/DDBJ whole genome shotgun (WGS) entry which is preliminary data.</text>
</comment>
<dbReference type="EMBL" id="JBHUKR010000009">
    <property type="protein sequence ID" value="MFD2418870.1"/>
    <property type="molecule type" value="Genomic_DNA"/>
</dbReference>
<evidence type="ECO:0000256" key="1">
    <source>
        <dbReference type="ARBA" id="ARBA00022801"/>
    </source>
</evidence>
<accession>A0ABW5FX76</accession>
<gene>
    <name evidence="4" type="ORF">ACFSXZ_21305</name>
</gene>
<dbReference type="InterPro" id="IPR017395">
    <property type="entry name" value="Chlorophyllase-like"/>
</dbReference>
<reference evidence="5" key="1">
    <citation type="journal article" date="2019" name="Int. J. Syst. Evol. Microbiol.">
        <title>The Global Catalogue of Microorganisms (GCM) 10K type strain sequencing project: providing services to taxonomists for standard genome sequencing and annotation.</title>
        <authorList>
            <consortium name="The Broad Institute Genomics Platform"/>
            <consortium name="The Broad Institute Genome Sequencing Center for Infectious Disease"/>
            <person name="Wu L."/>
            <person name="Ma J."/>
        </authorList>
    </citation>
    <scope>NUCLEOTIDE SEQUENCE [LARGE SCALE GENOMIC DNA]</scope>
    <source>
        <strain evidence="5">CGMCC 4.7645</strain>
    </source>
</reference>
<dbReference type="GO" id="GO:0016787">
    <property type="term" value="F:hydrolase activity"/>
    <property type="evidence" value="ECO:0007669"/>
    <property type="project" value="UniProtKB-KW"/>
</dbReference>
<evidence type="ECO:0000313" key="4">
    <source>
        <dbReference type="EMBL" id="MFD2418870.1"/>
    </source>
</evidence>
<dbReference type="Gene3D" id="3.40.50.1820">
    <property type="entry name" value="alpha/beta hydrolase"/>
    <property type="match status" value="1"/>
</dbReference>
<keyword evidence="1 4" id="KW-0378">Hydrolase</keyword>
<dbReference type="Proteomes" id="UP001597417">
    <property type="component" value="Unassembled WGS sequence"/>
</dbReference>
<dbReference type="InterPro" id="IPR029058">
    <property type="entry name" value="AB_hydrolase_fold"/>
</dbReference>
<sequence length="314" mass="33367">MSKPNTITAGRPAGVSSRVVSVGPVVLSAPGRGEELQVRVSAPETGRDLPIVVFSHGFGSSLRGYGPLADFWAAHGFVVVQPTHLDSRTLNLPSDDPRTPLIWRIRVDDLKRVLDQLDFLETSVPGLGGRLDRSRIAVAGHSWGAQTASMLLGARVLDADGEQGEDLSDSRVKAGVLFAVTGTGGADLAPFAAEQMPFMNPGFADMTTPALIVAGDHDDSPLSVRGPDWFTDAYFLSPGEKSLLTLFGAEHSLGGIAGYEAAETTDENPERVALIQRLTSAYLRSALYPEDSGWSAARAALKDASDPLGRIEYK</sequence>
<name>A0ABW5FX76_9PSEU</name>
<keyword evidence="2" id="KW-0442">Lipid degradation</keyword>
<dbReference type="SUPFAM" id="SSF53474">
    <property type="entry name" value="alpha/beta-Hydrolases"/>
    <property type="match status" value="1"/>
</dbReference>
<dbReference type="RefSeq" id="WP_378266870.1">
    <property type="nucleotide sequence ID" value="NZ_JBHUKR010000009.1"/>
</dbReference>
<keyword evidence="5" id="KW-1185">Reference proteome</keyword>
<evidence type="ECO:0000313" key="5">
    <source>
        <dbReference type="Proteomes" id="UP001597417"/>
    </source>
</evidence>
<protein>
    <submittedName>
        <fullName evidence="4">Alpha/beta hydrolase family protein</fullName>
    </submittedName>
</protein>
<proteinExistence type="predicted"/>
<dbReference type="PANTHER" id="PTHR10272:SF0">
    <property type="entry name" value="PLATELET-ACTIVATING FACTOR ACETYLHYDROLASE"/>
    <property type="match status" value="1"/>
</dbReference>
<evidence type="ECO:0000256" key="2">
    <source>
        <dbReference type="ARBA" id="ARBA00022963"/>
    </source>
</evidence>
<keyword evidence="3" id="KW-0443">Lipid metabolism</keyword>
<dbReference type="PANTHER" id="PTHR10272">
    <property type="entry name" value="PLATELET-ACTIVATING FACTOR ACETYLHYDROLASE"/>
    <property type="match status" value="1"/>
</dbReference>
<evidence type="ECO:0000256" key="3">
    <source>
        <dbReference type="ARBA" id="ARBA00023098"/>
    </source>
</evidence>
<organism evidence="4 5">
    <name type="scientific">Amycolatopsis pigmentata</name>
    <dbReference type="NCBI Taxonomy" id="450801"/>
    <lineage>
        <taxon>Bacteria</taxon>
        <taxon>Bacillati</taxon>
        <taxon>Actinomycetota</taxon>
        <taxon>Actinomycetes</taxon>
        <taxon>Pseudonocardiales</taxon>
        <taxon>Pseudonocardiaceae</taxon>
        <taxon>Amycolatopsis</taxon>
    </lineage>
</organism>
<dbReference type="Pfam" id="PF07224">
    <property type="entry name" value="Chlorophyllase"/>
    <property type="match status" value="1"/>
</dbReference>